<dbReference type="CDD" id="cd21809">
    <property type="entry name" value="ABC-2_lan_permease-like"/>
    <property type="match status" value="1"/>
</dbReference>
<sequence length="250" mass="29132">MKLFYTELVKLKNTFALWLTLFGALFLPLLLFTSYLFEAKEFLPAPNVNPWYDYLLRTFNGCCFFSLGFILLIIGQILNIEHKANSWKHLFTLPVSRDKLYFNKLALVFAVIITFFLLYFIFAITAGHLLGRIDPPLGFSHGAVPNGYILRFLLDFFVSIIPMIILQYWICIRLKNLVTSLGLGLFGLLMGLLLKNWDHIIYLPYATSFQMLNYKETDVLNRQNFYWVNAVYSCLFLALSYKDFGKRFQG</sequence>
<evidence type="ECO:0000313" key="2">
    <source>
        <dbReference type="EMBL" id="MBB6108710.1"/>
    </source>
</evidence>
<keyword evidence="3" id="KW-1185">Reference proteome</keyword>
<keyword evidence="1" id="KW-0812">Transmembrane</keyword>
<name>A0ABR6PG17_9SPHI</name>
<keyword evidence="1" id="KW-0472">Membrane</keyword>
<reference evidence="2 3" key="1">
    <citation type="submission" date="2020-08" db="EMBL/GenBank/DDBJ databases">
        <title>Genomic Encyclopedia of Type Strains, Phase IV (KMG-V): Genome sequencing to study the core and pangenomes of soil and plant-associated prokaryotes.</title>
        <authorList>
            <person name="Whitman W."/>
        </authorList>
    </citation>
    <scope>NUCLEOTIDE SEQUENCE [LARGE SCALE GENOMIC DNA]</scope>
    <source>
        <strain evidence="2 3">ANJLi2</strain>
    </source>
</reference>
<gene>
    <name evidence="2" type="ORF">HDF23_001445</name>
</gene>
<dbReference type="PANTHER" id="PTHR37305">
    <property type="entry name" value="INTEGRAL MEMBRANE PROTEIN-RELATED"/>
    <property type="match status" value="1"/>
</dbReference>
<feature type="transmembrane region" description="Helical" evidence="1">
    <location>
        <begin position="224"/>
        <end position="241"/>
    </location>
</feature>
<dbReference type="PANTHER" id="PTHR37305:SF1">
    <property type="entry name" value="MEMBRANE PROTEIN"/>
    <property type="match status" value="1"/>
</dbReference>
<evidence type="ECO:0000313" key="3">
    <source>
        <dbReference type="Proteomes" id="UP000541583"/>
    </source>
</evidence>
<evidence type="ECO:0008006" key="4">
    <source>
        <dbReference type="Google" id="ProtNLM"/>
    </source>
</evidence>
<organism evidence="2 3">
    <name type="scientific">Mucilaginibacter lappiensis</name>
    <dbReference type="NCBI Taxonomy" id="354630"/>
    <lineage>
        <taxon>Bacteria</taxon>
        <taxon>Pseudomonadati</taxon>
        <taxon>Bacteroidota</taxon>
        <taxon>Sphingobacteriia</taxon>
        <taxon>Sphingobacteriales</taxon>
        <taxon>Sphingobacteriaceae</taxon>
        <taxon>Mucilaginibacter</taxon>
    </lineage>
</organism>
<feature type="transmembrane region" description="Helical" evidence="1">
    <location>
        <begin position="15"/>
        <end position="37"/>
    </location>
</feature>
<dbReference type="Proteomes" id="UP000541583">
    <property type="component" value="Unassembled WGS sequence"/>
</dbReference>
<proteinExistence type="predicted"/>
<evidence type="ECO:0000256" key="1">
    <source>
        <dbReference type="SAM" id="Phobius"/>
    </source>
</evidence>
<feature type="transmembrane region" description="Helical" evidence="1">
    <location>
        <begin position="177"/>
        <end position="194"/>
    </location>
</feature>
<feature type="transmembrane region" description="Helical" evidence="1">
    <location>
        <begin position="148"/>
        <end position="170"/>
    </location>
</feature>
<protein>
    <recommendedName>
        <fullName evidence="4">ABC-2 family transporter protein</fullName>
    </recommendedName>
</protein>
<feature type="transmembrane region" description="Helical" evidence="1">
    <location>
        <begin position="101"/>
        <end position="128"/>
    </location>
</feature>
<accession>A0ABR6PG17</accession>
<comment type="caution">
    <text evidence="2">The sequence shown here is derived from an EMBL/GenBank/DDBJ whole genome shotgun (WGS) entry which is preliminary data.</text>
</comment>
<dbReference type="RefSeq" id="WP_076370786.1">
    <property type="nucleotide sequence ID" value="NZ_FTMG01000002.1"/>
</dbReference>
<dbReference type="EMBL" id="JACHCB010000002">
    <property type="protein sequence ID" value="MBB6108710.1"/>
    <property type="molecule type" value="Genomic_DNA"/>
</dbReference>
<keyword evidence="1" id="KW-1133">Transmembrane helix</keyword>
<dbReference type="Pfam" id="PF12730">
    <property type="entry name" value="ABC2_membrane_4"/>
    <property type="match status" value="1"/>
</dbReference>
<feature type="transmembrane region" description="Helical" evidence="1">
    <location>
        <begin position="57"/>
        <end position="80"/>
    </location>
</feature>